<dbReference type="GO" id="GO:0005524">
    <property type="term" value="F:ATP binding"/>
    <property type="evidence" value="ECO:0007669"/>
    <property type="project" value="UniProtKB-KW"/>
</dbReference>
<feature type="compositionally biased region" description="Low complexity" evidence="4">
    <location>
        <begin position="60"/>
        <end position="76"/>
    </location>
</feature>
<feature type="region of interest" description="Disordered" evidence="4">
    <location>
        <begin position="59"/>
        <end position="88"/>
    </location>
</feature>
<keyword evidence="1" id="KW-0547">Nucleotide-binding</keyword>
<dbReference type="InterPro" id="IPR004567">
    <property type="entry name" value="Type_II_PanK"/>
</dbReference>
<organism evidence="5 6">
    <name type="scientific">Fusarium globosum</name>
    <dbReference type="NCBI Taxonomy" id="78864"/>
    <lineage>
        <taxon>Eukaryota</taxon>
        <taxon>Fungi</taxon>
        <taxon>Dikarya</taxon>
        <taxon>Ascomycota</taxon>
        <taxon>Pezizomycotina</taxon>
        <taxon>Sordariomycetes</taxon>
        <taxon>Hypocreomycetidae</taxon>
        <taxon>Hypocreales</taxon>
        <taxon>Nectriaceae</taxon>
        <taxon>Fusarium</taxon>
        <taxon>Fusarium fujikuroi species complex</taxon>
    </lineage>
</organism>
<evidence type="ECO:0000256" key="1">
    <source>
        <dbReference type="ARBA" id="ARBA00022741"/>
    </source>
</evidence>
<dbReference type="PANTHER" id="PTHR12280:SF20">
    <property type="entry name" value="4'-PHOSPHOPANTETHEINE PHOSPHATASE"/>
    <property type="match status" value="1"/>
</dbReference>
<dbReference type="Proteomes" id="UP000532311">
    <property type="component" value="Unassembled WGS sequence"/>
</dbReference>
<dbReference type="FunFam" id="3.30.420.510:FF:000005">
    <property type="entry name" value="Probable pantothenate kinase"/>
    <property type="match status" value="1"/>
</dbReference>
<dbReference type="Pfam" id="PF03630">
    <property type="entry name" value="Fumble"/>
    <property type="match status" value="1"/>
</dbReference>
<evidence type="ECO:0000313" key="6">
    <source>
        <dbReference type="Proteomes" id="UP000532311"/>
    </source>
</evidence>
<dbReference type="EMBL" id="JAAQPF010000059">
    <property type="protein sequence ID" value="KAF5717993.1"/>
    <property type="molecule type" value="Genomic_DNA"/>
</dbReference>
<evidence type="ECO:0000256" key="4">
    <source>
        <dbReference type="SAM" id="MobiDB-lite"/>
    </source>
</evidence>
<dbReference type="GO" id="GO:0015937">
    <property type="term" value="P:coenzyme A biosynthetic process"/>
    <property type="evidence" value="ECO:0007669"/>
    <property type="project" value="UniProtKB-KW"/>
</dbReference>
<dbReference type="GO" id="GO:0004594">
    <property type="term" value="F:pantothenate kinase activity"/>
    <property type="evidence" value="ECO:0007669"/>
    <property type="project" value="TreeGrafter"/>
</dbReference>
<proteinExistence type="predicted"/>
<feature type="region of interest" description="Disordered" evidence="4">
    <location>
        <begin position="582"/>
        <end position="608"/>
    </location>
</feature>
<name>A0A8H5YSG8_9HYPO</name>
<feature type="region of interest" description="Disordered" evidence="4">
    <location>
        <begin position="663"/>
        <end position="711"/>
    </location>
</feature>
<keyword evidence="5" id="KW-0418">Kinase</keyword>
<dbReference type="NCBIfam" id="TIGR00555">
    <property type="entry name" value="panK_eukar"/>
    <property type="match status" value="1"/>
</dbReference>
<feature type="region of interest" description="Disordered" evidence="4">
    <location>
        <begin position="1"/>
        <end position="39"/>
    </location>
</feature>
<gene>
    <name evidence="5" type="ORF">FGLOB1_1886</name>
</gene>
<protein>
    <submittedName>
        <fullName evidence="5">Type II pantothenate kinase</fullName>
    </submittedName>
</protein>
<dbReference type="Gene3D" id="3.30.420.510">
    <property type="match status" value="1"/>
</dbReference>
<dbReference type="GO" id="GO:0005829">
    <property type="term" value="C:cytosol"/>
    <property type="evidence" value="ECO:0007669"/>
    <property type="project" value="TreeGrafter"/>
</dbReference>
<dbReference type="SUPFAM" id="SSF53067">
    <property type="entry name" value="Actin-like ATPase domain"/>
    <property type="match status" value="2"/>
</dbReference>
<accession>A0A8H5YSG8</accession>
<feature type="compositionally biased region" description="Basic residues" evidence="4">
    <location>
        <begin position="699"/>
        <end position="711"/>
    </location>
</feature>
<keyword evidence="3" id="KW-0173">Coenzyme A biosynthesis</keyword>
<dbReference type="AlphaFoldDB" id="A0A8H5YSG8"/>
<keyword evidence="5" id="KW-0808">Transferase</keyword>
<keyword evidence="6" id="KW-1185">Reference proteome</keyword>
<reference evidence="5 6" key="1">
    <citation type="submission" date="2020-05" db="EMBL/GenBank/DDBJ databases">
        <title>Identification and distribution of gene clusters putatively required for synthesis of sphingolipid metabolism inhibitors in phylogenetically diverse species of the filamentous fungus Fusarium.</title>
        <authorList>
            <person name="Kim H.-S."/>
            <person name="Busman M."/>
            <person name="Brown D.W."/>
            <person name="Divon H."/>
            <person name="Uhlig S."/>
            <person name="Proctor R.H."/>
        </authorList>
    </citation>
    <scope>NUCLEOTIDE SEQUENCE [LARGE SCALE GENOMIC DNA]</scope>
    <source>
        <strain evidence="5 6">NRRL 26131</strain>
    </source>
</reference>
<dbReference type="FunFam" id="3.30.420.40:FF:000115">
    <property type="entry name" value="Pantothenate kinase PanK"/>
    <property type="match status" value="1"/>
</dbReference>
<evidence type="ECO:0000313" key="5">
    <source>
        <dbReference type="EMBL" id="KAF5717993.1"/>
    </source>
</evidence>
<dbReference type="Gene3D" id="3.30.420.40">
    <property type="match status" value="1"/>
</dbReference>
<feature type="compositionally biased region" description="Basic and acidic residues" evidence="4">
    <location>
        <begin position="685"/>
        <end position="698"/>
    </location>
</feature>
<feature type="compositionally biased region" description="Polar residues" evidence="4">
    <location>
        <begin position="664"/>
        <end position="673"/>
    </location>
</feature>
<keyword evidence="2" id="KW-0067">ATP-binding</keyword>
<sequence length="711" mass="79372">MTPASEHEDAIAQEPQAPAHPLDQKRRRTMTSTDEIDSTIIRPGSVRINVKGAFIVDPDTATPASTSGASAGGATSHNGRMSPSHPETSDIRLPYHTAIVSHIAIDIGGSLIKLVYFSREVDSTDPGGRLNFQSFETDRIDDCVEFMRHLRDNQLVNGSQPGELCVMATGGGAYKYYDKIRAALEVDVSQEDEMECLIIGLDFFITEIPREVFTYSETDPMHFVVPQDNIYPYLLVNIGSGVSFLKVTGPRSYQRVGGTSLGGGTLWGLLSLLTGARTFDEMLEQAAHGDNANVDMLVGDIYGTDYGKIGLKSTTIASSFGKVFRMKREAESAAEDGRSATPEDASFNSADVSRSLLYAISNNIGQIAYLQSQIHNLSNIYFGGSFIRGHRQTINTLSYAIKFWSKGEKQAYFLRHEGYLGAVGAFLKRKPKNWGRKGSLEGMDDLAELRRNLREGAPNSSFKLFFLFSLYFFRYMLYGTEDIIRLNMAQGVADIDGWVRMPYLISTTQNQFYENYPEQAFRTGRNLNRPDICWETTSSRSLSDWSCDPGGPCCTCDCDCQPAPRLNAQPVGHFCKPQDNASVPDGTHSHGHGGGQGPPGPFDAHYQPNTYHSYVREPRVLYGKQEVSSVEDMIYYSAKEQRYKNDAERRIQDWIRLMPELVGNSKTSSSTHGMSKRYTRNNNNTEDKKKEKNKGDGSKRKKRYTFTRRSH</sequence>
<feature type="compositionally biased region" description="Basic and acidic residues" evidence="4">
    <location>
        <begin position="1"/>
        <end position="10"/>
    </location>
</feature>
<dbReference type="PANTHER" id="PTHR12280">
    <property type="entry name" value="PANTOTHENATE KINASE"/>
    <property type="match status" value="1"/>
</dbReference>
<dbReference type="CDD" id="cd24123">
    <property type="entry name" value="ASKHA_NBD_PanK-II_Pank4"/>
    <property type="match status" value="1"/>
</dbReference>
<comment type="caution">
    <text evidence="5">The sequence shown here is derived from an EMBL/GenBank/DDBJ whole genome shotgun (WGS) entry which is preliminary data.</text>
</comment>
<evidence type="ECO:0000256" key="2">
    <source>
        <dbReference type="ARBA" id="ARBA00022840"/>
    </source>
</evidence>
<dbReference type="GO" id="GO:0005634">
    <property type="term" value="C:nucleus"/>
    <property type="evidence" value="ECO:0007669"/>
    <property type="project" value="TreeGrafter"/>
</dbReference>
<dbReference type="InterPro" id="IPR043129">
    <property type="entry name" value="ATPase_NBD"/>
</dbReference>
<evidence type="ECO:0000256" key="3">
    <source>
        <dbReference type="ARBA" id="ARBA00022993"/>
    </source>
</evidence>